<organism evidence="8 9">
    <name type="scientific">Pendulispora brunnea</name>
    <dbReference type="NCBI Taxonomy" id="2905690"/>
    <lineage>
        <taxon>Bacteria</taxon>
        <taxon>Pseudomonadati</taxon>
        <taxon>Myxococcota</taxon>
        <taxon>Myxococcia</taxon>
        <taxon>Myxococcales</taxon>
        <taxon>Sorangiineae</taxon>
        <taxon>Pendulisporaceae</taxon>
        <taxon>Pendulispora</taxon>
    </lineage>
</organism>
<evidence type="ECO:0000313" key="8">
    <source>
        <dbReference type="EMBL" id="WXA99818.1"/>
    </source>
</evidence>
<dbReference type="InterPro" id="IPR041757">
    <property type="entry name" value="CysN_GTP-bd"/>
</dbReference>
<keyword evidence="5" id="KW-0067">ATP-binding</keyword>
<name>A0ABZ2KR87_9BACT</name>
<keyword evidence="9" id="KW-1185">Reference proteome</keyword>
<dbReference type="InterPro" id="IPR054696">
    <property type="entry name" value="GTP-eEF1A_C"/>
</dbReference>
<dbReference type="SUPFAM" id="SSF52540">
    <property type="entry name" value="P-loop containing nucleoside triphosphate hydrolases"/>
    <property type="match status" value="1"/>
</dbReference>
<dbReference type="Gene3D" id="3.40.50.300">
    <property type="entry name" value="P-loop containing nucleotide triphosphate hydrolases"/>
    <property type="match status" value="1"/>
</dbReference>
<sequence>MAAATEMTNGLAGWLRAQEQKDLLRFVTIGSVDDGKSTLIGRLLHDAHGLYEDQLHAVRRASVRGSTRGEGSTSEIDFSLFTDGLQAEREQGITIDVAYRYFTTARRKFIIADTPGHVQYTRNMATGASTADAALILVDARLGVLPQTRRHAQIAALLGISHVVACVNKMDLVDFDRAVFDSIVRDLRAIGEKLGLRSLHAIPVSALAGDNVVSKSERTPWWAGTTLLEHLETLPVENGARAGAFRLPVQLVLRPGIGYRGFAGQIVSGSVKPGDEVVVLPSGKSSRVTSVDVAGKPVDVAFAPMSIALRLADEIDISRGDVLVHADAPLAVASDVEADLVWMSERPLDRAKSYLLKHTTRTVRAEVASIVYGTDAETLEPVAKSTLVLNDIARVQVRCRAPIFFDAYAAQRATGAFILIDSVTNDTVAAGMITKALEGAERGTSRTLVGDEERRARLGQSGAVLRVLASSLAGAFELGYALERALFDGGRIATVVDEARDARDAAEACARGGLLAIVAGVDADGANGEAVELNGQTLRASSREELVQRVLAAVR</sequence>
<dbReference type="InterPro" id="IPR044139">
    <property type="entry name" value="CysN_NoDQ_III"/>
</dbReference>
<dbReference type="Proteomes" id="UP001379533">
    <property type="component" value="Chromosome"/>
</dbReference>
<proteinExistence type="predicted"/>
<dbReference type="InterPro" id="IPR009000">
    <property type="entry name" value="Transl_B-barrel_sf"/>
</dbReference>
<evidence type="ECO:0000259" key="7">
    <source>
        <dbReference type="PROSITE" id="PS51722"/>
    </source>
</evidence>
<dbReference type="CDD" id="cd03695">
    <property type="entry name" value="CysN_NodQ_II"/>
    <property type="match status" value="1"/>
</dbReference>
<dbReference type="RefSeq" id="WP_394850460.1">
    <property type="nucleotide sequence ID" value="NZ_CP089982.1"/>
</dbReference>
<evidence type="ECO:0000256" key="5">
    <source>
        <dbReference type="ARBA" id="ARBA00022840"/>
    </source>
</evidence>
<accession>A0ABZ2KR87</accession>
<dbReference type="InterPro" id="IPR011779">
    <property type="entry name" value="SO4_adenylTrfase_lsu"/>
</dbReference>
<dbReference type="SUPFAM" id="SSF50465">
    <property type="entry name" value="EF-Tu/eEF-1alpha/eIF2-gamma C-terminal domain"/>
    <property type="match status" value="1"/>
</dbReference>
<dbReference type="SUPFAM" id="SSF50447">
    <property type="entry name" value="Translation proteins"/>
    <property type="match status" value="1"/>
</dbReference>
<keyword evidence="2" id="KW-0808">Transferase</keyword>
<gene>
    <name evidence="8" type="ORF">LZC95_23755</name>
</gene>
<keyword evidence="6" id="KW-0342">GTP-binding</keyword>
<dbReference type="PROSITE" id="PS51722">
    <property type="entry name" value="G_TR_2"/>
    <property type="match status" value="1"/>
</dbReference>
<dbReference type="InterPro" id="IPR000795">
    <property type="entry name" value="T_Tr_GTP-bd_dom"/>
</dbReference>
<dbReference type="Pfam" id="PF03144">
    <property type="entry name" value="GTP_EFTU_D2"/>
    <property type="match status" value="1"/>
</dbReference>
<dbReference type="PROSITE" id="PS00301">
    <property type="entry name" value="G_TR_1"/>
    <property type="match status" value="1"/>
</dbReference>
<keyword evidence="3" id="KW-0548">Nucleotidyltransferase</keyword>
<dbReference type="PANTHER" id="PTHR23115">
    <property type="entry name" value="TRANSLATION FACTOR"/>
    <property type="match status" value="1"/>
</dbReference>
<dbReference type="CDD" id="cd04166">
    <property type="entry name" value="CysN_ATPS"/>
    <property type="match status" value="1"/>
</dbReference>
<dbReference type="Pfam" id="PF00009">
    <property type="entry name" value="GTP_EFTU"/>
    <property type="match status" value="1"/>
</dbReference>
<dbReference type="Pfam" id="PF22594">
    <property type="entry name" value="GTP-eEF1A_C"/>
    <property type="match status" value="1"/>
</dbReference>
<dbReference type="PRINTS" id="PR00315">
    <property type="entry name" value="ELONGATNFCT"/>
</dbReference>
<keyword evidence="4" id="KW-0547">Nucleotide-binding</keyword>
<evidence type="ECO:0000256" key="3">
    <source>
        <dbReference type="ARBA" id="ARBA00022695"/>
    </source>
</evidence>
<evidence type="ECO:0000256" key="2">
    <source>
        <dbReference type="ARBA" id="ARBA00022679"/>
    </source>
</evidence>
<evidence type="ECO:0000256" key="6">
    <source>
        <dbReference type="ARBA" id="ARBA00023134"/>
    </source>
</evidence>
<evidence type="ECO:0000256" key="4">
    <source>
        <dbReference type="ARBA" id="ARBA00022741"/>
    </source>
</evidence>
<feature type="domain" description="Tr-type G" evidence="7">
    <location>
        <begin position="21"/>
        <end position="239"/>
    </location>
</feature>
<evidence type="ECO:0000313" key="9">
    <source>
        <dbReference type="Proteomes" id="UP001379533"/>
    </source>
</evidence>
<dbReference type="EMBL" id="CP089982">
    <property type="protein sequence ID" value="WXA99818.1"/>
    <property type="molecule type" value="Genomic_DNA"/>
</dbReference>
<dbReference type="InterPro" id="IPR027417">
    <property type="entry name" value="P-loop_NTPase"/>
</dbReference>
<dbReference type="InterPro" id="IPR004161">
    <property type="entry name" value="EFTu-like_2"/>
</dbReference>
<evidence type="ECO:0000256" key="1">
    <source>
        <dbReference type="ARBA" id="ARBA00012391"/>
    </source>
</evidence>
<reference evidence="8 9" key="1">
    <citation type="submission" date="2021-12" db="EMBL/GenBank/DDBJ databases">
        <title>Discovery of the Pendulisporaceae a myxobacterial family with distinct sporulation behavior and unique specialized metabolism.</title>
        <authorList>
            <person name="Garcia R."/>
            <person name="Popoff A."/>
            <person name="Bader C.D."/>
            <person name="Loehr J."/>
            <person name="Walesch S."/>
            <person name="Walt C."/>
            <person name="Boldt J."/>
            <person name="Bunk B."/>
            <person name="Haeckl F.J.F.P.J."/>
            <person name="Gunesch A.P."/>
            <person name="Birkelbach J."/>
            <person name="Nuebel U."/>
            <person name="Pietschmann T."/>
            <person name="Bach T."/>
            <person name="Mueller R."/>
        </authorList>
    </citation>
    <scope>NUCLEOTIDE SEQUENCE [LARGE SCALE GENOMIC DNA]</scope>
    <source>
        <strain evidence="8 9">MSr12523</strain>
    </source>
</reference>
<protein>
    <recommendedName>
        <fullName evidence="1">sulfate adenylyltransferase</fullName>
        <ecNumber evidence="1">2.7.7.4</ecNumber>
    </recommendedName>
</protein>
<dbReference type="InterPro" id="IPR009001">
    <property type="entry name" value="Transl_elong_EF1A/Init_IF2_C"/>
</dbReference>
<dbReference type="InterPro" id="IPR044138">
    <property type="entry name" value="CysN_II"/>
</dbReference>
<dbReference type="InterPro" id="IPR050100">
    <property type="entry name" value="TRAFAC_GTPase_members"/>
</dbReference>
<dbReference type="EC" id="2.7.7.4" evidence="1"/>
<dbReference type="Gene3D" id="2.40.30.10">
    <property type="entry name" value="Translation factors"/>
    <property type="match status" value="2"/>
</dbReference>
<dbReference type="CDD" id="cd04095">
    <property type="entry name" value="CysN_NoDQ_III"/>
    <property type="match status" value="1"/>
</dbReference>
<dbReference type="NCBIfam" id="TIGR02034">
    <property type="entry name" value="CysN"/>
    <property type="match status" value="1"/>
</dbReference>
<dbReference type="InterPro" id="IPR031157">
    <property type="entry name" value="G_TR_CS"/>
</dbReference>